<feature type="region of interest" description="Disordered" evidence="1">
    <location>
        <begin position="1072"/>
        <end position="1092"/>
    </location>
</feature>
<proteinExistence type="predicted"/>
<feature type="compositionally biased region" description="Gly residues" evidence="1">
    <location>
        <begin position="1226"/>
        <end position="1237"/>
    </location>
</feature>
<feature type="compositionally biased region" description="Polar residues" evidence="1">
    <location>
        <begin position="510"/>
        <end position="521"/>
    </location>
</feature>
<reference evidence="2" key="1">
    <citation type="submission" date="2014-11" db="EMBL/GenBank/DDBJ databases">
        <title>Molecular phylogeny of cliff fern family Woodsiaceae with morphological implications.</title>
        <authorList>
            <person name="Shao Y.-Z."/>
            <person name="Wei R."/>
            <person name="Zhang X.-C."/>
        </authorList>
    </citation>
    <scope>NUCLEOTIDE SEQUENCE</scope>
</reference>
<feature type="compositionally biased region" description="Acidic residues" evidence="1">
    <location>
        <begin position="465"/>
        <end position="474"/>
    </location>
</feature>
<feature type="compositionally biased region" description="Low complexity" evidence="1">
    <location>
        <begin position="776"/>
        <end position="795"/>
    </location>
</feature>
<feature type="compositionally biased region" description="Basic and acidic residues" evidence="1">
    <location>
        <begin position="367"/>
        <end position="394"/>
    </location>
</feature>
<feature type="region of interest" description="Disordered" evidence="1">
    <location>
        <begin position="331"/>
        <end position="350"/>
    </location>
</feature>
<feature type="compositionally biased region" description="Low complexity" evidence="1">
    <location>
        <begin position="537"/>
        <end position="547"/>
    </location>
</feature>
<protein>
    <submittedName>
        <fullName evidence="2">Uncharacterized protein</fullName>
    </submittedName>
</protein>
<feature type="compositionally biased region" description="Acidic residues" evidence="1">
    <location>
        <begin position="299"/>
        <end position="320"/>
    </location>
</feature>
<organism evidence="2">
    <name type="scientific">Chromera velia CCMP2878</name>
    <dbReference type="NCBI Taxonomy" id="1169474"/>
    <lineage>
        <taxon>Eukaryota</taxon>
        <taxon>Sar</taxon>
        <taxon>Alveolata</taxon>
        <taxon>Colpodellida</taxon>
        <taxon>Chromeraceae</taxon>
        <taxon>Chromera</taxon>
    </lineage>
</organism>
<feature type="compositionally biased region" description="Basic and acidic residues" evidence="1">
    <location>
        <begin position="1278"/>
        <end position="1293"/>
    </location>
</feature>
<feature type="compositionally biased region" description="Polar residues" evidence="1">
    <location>
        <begin position="656"/>
        <end position="669"/>
    </location>
</feature>
<feature type="region of interest" description="Disordered" evidence="1">
    <location>
        <begin position="1"/>
        <end position="51"/>
    </location>
</feature>
<feature type="region of interest" description="Disordered" evidence="1">
    <location>
        <begin position="424"/>
        <end position="678"/>
    </location>
</feature>
<feature type="region of interest" description="Disordered" evidence="1">
    <location>
        <begin position="362"/>
        <end position="409"/>
    </location>
</feature>
<feature type="region of interest" description="Disordered" evidence="1">
    <location>
        <begin position="861"/>
        <end position="880"/>
    </location>
</feature>
<feature type="region of interest" description="Disordered" evidence="1">
    <location>
        <begin position="299"/>
        <end position="323"/>
    </location>
</feature>
<evidence type="ECO:0000313" key="2">
    <source>
        <dbReference type="EMBL" id="CUC10908.1"/>
    </source>
</evidence>
<feature type="compositionally biased region" description="Low complexity" evidence="1">
    <location>
        <begin position="863"/>
        <end position="880"/>
    </location>
</feature>
<name>A0A0K6SBE5_9ALVE</name>
<accession>A0A0K6SBE5</accession>
<feature type="compositionally biased region" description="Basic and acidic residues" evidence="1">
    <location>
        <begin position="576"/>
        <end position="589"/>
    </location>
</feature>
<feature type="region of interest" description="Disordered" evidence="1">
    <location>
        <begin position="150"/>
        <end position="242"/>
    </location>
</feature>
<gene>
    <name evidence="2" type="ORF">Cvel_13357.t1</name>
</gene>
<feature type="region of interest" description="Disordered" evidence="1">
    <location>
        <begin position="774"/>
        <end position="795"/>
    </location>
</feature>
<feature type="region of interest" description="Disordered" evidence="1">
    <location>
        <begin position="65"/>
        <end position="101"/>
    </location>
</feature>
<feature type="compositionally biased region" description="Basic and acidic residues" evidence="1">
    <location>
        <begin position="165"/>
        <end position="174"/>
    </location>
</feature>
<feature type="region of interest" description="Disordered" evidence="1">
    <location>
        <begin position="1018"/>
        <end position="1060"/>
    </location>
</feature>
<dbReference type="VEuPathDB" id="CryptoDB:Cvel_13357"/>
<feature type="compositionally biased region" description="Low complexity" evidence="1">
    <location>
        <begin position="207"/>
        <end position="217"/>
    </location>
</feature>
<feature type="compositionally biased region" description="Basic and acidic residues" evidence="1">
    <location>
        <begin position="432"/>
        <end position="461"/>
    </location>
</feature>
<feature type="region of interest" description="Disordered" evidence="1">
    <location>
        <begin position="1206"/>
        <end position="1293"/>
    </location>
</feature>
<feature type="compositionally biased region" description="Basic and acidic residues" evidence="1">
    <location>
        <begin position="605"/>
        <end position="614"/>
    </location>
</feature>
<feature type="compositionally biased region" description="Polar residues" evidence="1">
    <location>
        <begin position="565"/>
        <end position="575"/>
    </location>
</feature>
<evidence type="ECO:0000256" key="1">
    <source>
        <dbReference type="SAM" id="MobiDB-lite"/>
    </source>
</evidence>
<sequence length="1293" mass="139169">MSSTCAVQERQSEASALYPSPPPRPTAQKMQLPPDPAASLVNPTLEVPQLGRPLQDASWVVTGVRREAAKRPSPITSSNGQSLPPPGTTPARKTSPLRANPLWVMPGPSACDFPATVRHTVLSDCRGRDGIRPRPPPGCPRLLGCTTLVNSVGCPPSPVPRRAKLQLERDRERSSSPSPPKRRTDQMWARSPLRDRPSAKGLKGQREPSSPSMSPPRGRSRRKEASTVPCPSATKLRARPPMLERLMSLSGRRPQSRLVTSLSVSPCPSPSVWPSPASACVMREKGACPIKQLLVEDTEDMDDEEELETEGSEVAEEEDESPCRFCCCPQSTSSRKPKNLQGGGRQRETERRVWEHDIGLRSQSSTFRERGGRERQGCRLIKKEQPTTKSKSRDLLQGWAGPASQQEWRAKAERHLDVLIGALVGNRGEGQPAERWETGESEVPVDRQGQKARRESRRTDLTDFGYDDEEEEEEGTPRGCHRASMSPGRPPRDGARRSTSKGRGSRSSKVCTASGRQGSRVSETRHKSVSRHSVATSARSRSVGPVGRRSHLAAEGETPLPETALVTQQQVAQENTKNEPEETIAEERKPRRGVRLSEYESNSPSDKEAARRGEGGSPPASPSLQKRTSAFDGLERGGKGEGSSASLQTQERKGSRTQPAAPQETTQHSSARETGRSLRGVVGKFRTTERMAVNRSQGREREFARPASGWEALSGGSAVGGVISGPRGSVSLGLSPSPAVPSRSQWYASIQARLEEGERQIGCFAPPLRIRTADEASPSASASASASAALPPRVAAETQTVTERCRHLVPGITADGGLHSVGDLYSPLHLSPRSQQAVARLEEGERQIGCFAPPLRIRTADEASPSASASASASAALPPRVAAETQTVTERCRHLVPGITADGGLHSVGDLYSPLHLSPRRSQCTQHSLMIVHDDPTGLGVTSSTPFYASGHDCGAFVAEREMSAGRVRSGRNCPCPGPALVVCSPKRTKELQWSAKARNQGGLVAWDRRHCPPPAPWRCWSPSSPSGRPVSAQEGHMVRGGGGPSSSSRGPLQEGNRNLFQDSQPAVGFQDFARRPHSYRSSSQSRCRRSRSRPPFAVCSSEGALPPSSVQESVRLVSINLNAFSEQCSALSFLSLHIVPFLFLQSSISLSRNGNAFSLHHSRVGVLSPSPTLFVRLILSISPALLRSCFCRVPPAQTQTAFLHLSHSPPLPHNPQPATSSPRAGLGGCLQNGRGGASSACTKESREATGEECAALAQTAVSQPATESSPEPEPEPDPVHRTGPEPQDTDKD</sequence>
<dbReference type="EMBL" id="CDMZ01005851">
    <property type="protein sequence ID" value="CUC10908.1"/>
    <property type="molecule type" value="Genomic_DNA"/>
</dbReference>